<evidence type="ECO:0000256" key="1">
    <source>
        <dbReference type="SAM" id="MobiDB-lite"/>
    </source>
</evidence>
<gene>
    <name evidence="2" type="ORF">HanXRQr2_Chr13g0591801</name>
</gene>
<reference evidence="2" key="2">
    <citation type="submission" date="2020-06" db="EMBL/GenBank/DDBJ databases">
        <title>Helianthus annuus Genome sequencing and assembly Release 2.</title>
        <authorList>
            <person name="Gouzy J."/>
            <person name="Langlade N."/>
            <person name="Munos S."/>
        </authorList>
    </citation>
    <scope>NUCLEOTIDE SEQUENCE</scope>
    <source>
        <tissue evidence="2">Leaves</tissue>
    </source>
</reference>
<dbReference type="EMBL" id="MNCJ02000328">
    <property type="protein sequence ID" value="KAF5773724.1"/>
    <property type="molecule type" value="Genomic_DNA"/>
</dbReference>
<name>A0A9K3HCS9_HELAN</name>
<protein>
    <submittedName>
        <fullName evidence="2">Uncharacterized protein</fullName>
    </submittedName>
</protein>
<sequence length="75" mass="8557">MCSGFGPMLKRRLLEQNGAKMEHSSKLPDMARPCQPHARPCQANQHQHSHQHYQSASTTIENQRPARQCQPQARP</sequence>
<reference evidence="2" key="1">
    <citation type="journal article" date="2017" name="Nature">
        <title>The sunflower genome provides insights into oil metabolism, flowering and Asterid evolution.</title>
        <authorList>
            <person name="Badouin H."/>
            <person name="Gouzy J."/>
            <person name="Grassa C.J."/>
            <person name="Murat F."/>
            <person name="Staton S.E."/>
            <person name="Cottret L."/>
            <person name="Lelandais-Briere C."/>
            <person name="Owens G.L."/>
            <person name="Carrere S."/>
            <person name="Mayjonade B."/>
            <person name="Legrand L."/>
            <person name="Gill N."/>
            <person name="Kane N.C."/>
            <person name="Bowers J.E."/>
            <person name="Hubner S."/>
            <person name="Bellec A."/>
            <person name="Berard A."/>
            <person name="Berges H."/>
            <person name="Blanchet N."/>
            <person name="Boniface M.C."/>
            <person name="Brunel D."/>
            <person name="Catrice O."/>
            <person name="Chaidir N."/>
            <person name="Claudel C."/>
            <person name="Donnadieu C."/>
            <person name="Faraut T."/>
            <person name="Fievet G."/>
            <person name="Helmstetter N."/>
            <person name="King M."/>
            <person name="Knapp S.J."/>
            <person name="Lai Z."/>
            <person name="Le Paslier M.C."/>
            <person name="Lippi Y."/>
            <person name="Lorenzon L."/>
            <person name="Mandel J.R."/>
            <person name="Marage G."/>
            <person name="Marchand G."/>
            <person name="Marquand E."/>
            <person name="Bret-Mestries E."/>
            <person name="Morien E."/>
            <person name="Nambeesan S."/>
            <person name="Nguyen T."/>
            <person name="Pegot-Espagnet P."/>
            <person name="Pouilly N."/>
            <person name="Raftis F."/>
            <person name="Sallet E."/>
            <person name="Schiex T."/>
            <person name="Thomas J."/>
            <person name="Vandecasteele C."/>
            <person name="Vares D."/>
            <person name="Vear F."/>
            <person name="Vautrin S."/>
            <person name="Crespi M."/>
            <person name="Mangin B."/>
            <person name="Burke J.M."/>
            <person name="Salse J."/>
            <person name="Munos S."/>
            <person name="Vincourt P."/>
            <person name="Rieseberg L.H."/>
            <person name="Langlade N.B."/>
        </authorList>
    </citation>
    <scope>NUCLEOTIDE SEQUENCE</scope>
    <source>
        <tissue evidence="2">Leaves</tissue>
    </source>
</reference>
<feature type="region of interest" description="Disordered" evidence="1">
    <location>
        <begin position="17"/>
        <end position="75"/>
    </location>
</feature>
<evidence type="ECO:0000313" key="3">
    <source>
        <dbReference type="Proteomes" id="UP000215914"/>
    </source>
</evidence>
<feature type="compositionally biased region" description="Low complexity" evidence="1">
    <location>
        <begin position="63"/>
        <end position="75"/>
    </location>
</feature>
<proteinExistence type="predicted"/>
<dbReference type="AlphaFoldDB" id="A0A9K3HCS9"/>
<evidence type="ECO:0000313" key="2">
    <source>
        <dbReference type="EMBL" id="KAF5773724.1"/>
    </source>
</evidence>
<dbReference type="Gramene" id="mRNA:HanXRQr2_Chr13g0591801">
    <property type="protein sequence ID" value="mRNA:HanXRQr2_Chr13g0591801"/>
    <property type="gene ID" value="HanXRQr2_Chr13g0591801"/>
</dbReference>
<keyword evidence="3" id="KW-1185">Reference proteome</keyword>
<accession>A0A9K3HCS9</accession>
<organism evidence="2 3">
    <name type="scientific">Helianthus annuus</name>
    <name type="common">Common sunflower</name>
    <dbReference type="NCBI Taxonomy" id="4232"/>
    <lineage>
        <taxon>Eukaryota</taxon>
        <taxon>Viridiplantae</taxon>
        <taxon>Streptophyta</taxon>
        <taxon>Embryophyta</taxon>
        <taxon>Tracheophyta</taxon>
        <taxon>Spermatophyta</taxon>
        <taxon>Magnoliopsida</taxon>
        <taxon>eudicotyledons</taxon>
        <taxon>Gunneridae</taxon>
        <taxon>Pentapetalae</taxon>
        <taxon>asterids</taxon>
        <taxon>campanulids</taxon>
        <taxon>Asterales</taxon>
        <taxon>Asteraceae</taxon>
        <taxon>Asteroideae</taxon>
        <taxon>Heliantheae alliance</taxon>
        <taxon>Heliantheae</taxon>
        <taxon>Helianthus</taxon>
    </lineage>
</organism>
<comment type="caution">
    <text evidence="2">The sequence shown here is derived from an EMBL/GenBank/DDBJ whole genome shotgun (WGS) entry which is preliminary data.</text>
</comment>
<dbReference type="Proteomes" id="UP000215914">
    <property type="component" value="Unassembled WGS sequence"/>
</dbReference>